<feature type="region of interest" description="Disordered" evidence="1">
    <location>
        <begin position="47"/>
        <end position="75"/>
    </location>
</feature>
<gene>
    <name evidence="2" type="ORF">OH76DRAFT_235363</name>
</gene>
<protein>
    <submittedName>
        <fullName evidence="2">Uncharacterized protein</fullName>
    </submittedName>
</protein>
<evidence type="ECO:0000313" key="2">
    <source>
        <dbReference type="EMBL" id="RDX51979.1"/>
    </source>
</evidence>
<dbReference type="EMBL" id="KZ857392">
    <property type="protein sequence ID" value="RDX51979.1"/>
    <property type="molecule type" value="Genomic_DNA"/>
</dbReference>
<evidence type="ECO:0000313" key="3">
    <source>
        <dbReference type="Proteomes" id="UP000256964"/>
    </source>
</evidence>
<evidence type="ECO:0000256" key="1">
    <source>
        <dbReference type="SAM" id="MobiDB-lite"/>
    </source>
</evidence>
<accession>A0A371DHH6</accession>
<sequence>MSAGPRLTMSSSPGKARPCASASAVAAALRRWRACATNLNRSSWAVGSQGVGGMGRRERKREAHPYGGDQAPRGALERNWEGSIRHNWAKPGESEVYELGRTEPSGGDVEKETNIQDAGVSARTYATARHVTTIKWSSPSAAACARRDWESEREGWTKQTTSLRTPTPLATPVVLCRVVSGTSGYKPFRRCHVEGGFVCCSPEHTVAMAMACPRSAAARRFGKLGGTSLCPGTWDRRRRGREAERRMGSVVWGCGGKLSTENMNAG</sequence>
<proteinExistence type="predicted"/>
<keyword evidence="3" id="KW-1185">Reference proteome</keyword>
<reference evidence="2 3" key="1">
    <citation type="journal article" date="2018" name="Biotechnol. Biofuels">
        <title>Integrative visual omics of the white-rot fungus Polyporus brumalis exposes the biotechnological potential of its oxidative enzymes for delignifying raw plant biomass.</title>
        <authorList>
            <person name="Miyauchi S."/>
            <person name="Rancon A."/>
            <person name="Drula E."/>
            <person name="Hage H."/>
            <person name="Chaduli D."/>
            <person name="Favel A."/>
            <person name="Grisel S."/>
            <person name="Henrissat B."/>
            <person name="Herpoel-Gimbert I."/>
            <person name="Ruiz-Duenas F.J."/>
            <person name="Chevret D."/>
            <person name="Hainaut M."/>
            <person name="Lin J."/>
            <person name="Wang M."/>
            <person name="Pangilinan J."/>
            <person name="Lipzen A."/>
            <person name="Lesage-Meessen L."/>
            <person name="Navarro D."/>
            <person name="Riley R."/>
            <person name="Grigoriev I.V."/>
            <person name="Zhou S."/>
            <person name="Raouche S."/>
            <person name="Rosso M.N."/>
        </authorList>
    </citation>
    <scope>NUCLEOTIDE SEQUENCE [LARGE SCALE GENOMIC DNA]</scope>
    <source>
        <strain evidence="2 3">BRFM 1820</strain>
    </source>
</reference>
<organism evidence="2 3">
    <name type="scientific">Lentinus brumalis</name>
    <dbReference type="NCBI Taxonomy" id="2498619"/>
    <lineage>
        <taxon>Eukaryota</taxon>
        <taxon>Fungi</taxon>
        <taxon>Dikarya</taxon>
        <taxon>Basidiomycota</taxon>
        <taxon>Agaricomycotina</taxon>
        <taxon>Agaricomycetes</taxon>
        <taxon>Polyporales</taxon>
        <taxon>Polyporaceae</taxon>
        <taxon>Lentinus</taxon>
    </lineage>
</organism>
<dbReference type="AlphaFoldDB" id="A0A371DHH6"/>
<dbReference type="Proteomes" id="UP000256964">
    <property type="component" value="Unassembled WGS sequence"/>
</dbReference>
<name>A0A371DHH6_9APHY</name>